<dbReference type="PATRIC" id="fig|82380.10.peg.2657"/>
<dbReference type="PROSITE" id="PS51257">
    <property type="entry name" value="PROKAR_LIPOPROTEIN"/>
    <property type="match status" value="1"/>
</dbReference>
<feature type="signal peptide" evidence="1">
    <location>
        <begin position="1"/>
        <end position="25"/>
    </location>
</feature>
<dbReference type="AlphaFoldDB" id="A0A0F0KHU1"/>
<evidence type="ECO:0000313" key="2">
    <source>
        <dbReference type="EMBL" id="KJL20428.1"/>
    </source>
</evidence>
<organism evidence="2 3">
    <name type="scientific">Microbacterium oxydans</name>
    <dbReference type="NCBI Taxonomy" id="82380"/>
    <lineage>
        <taxon>Bacteria</taxon>
        <taxon>Bacillati</taxon>
        <taxon>Actinomycetota</taxon>
        <taxon>Actinomycetes</taxon>
        <taxon>Micrococcales</taxon>
        <taxon>Microbacteriaceae</taxon>
        <taxon>Microbacterium</taxon>
    </lineage>
</organism>
<dbReference type="RefSeq" id="WP_045264502.1">
    <property type="nucleotide sequence ID" value="NZ_JYIV01000028.1"/>
</dbReference>
<evidence type="ECO:0000313" key="3">
    <source>
        <dbReference type="Proteomes" id="UP000033725"/>
    </source>
</evidence>
<feature type="chain" id="PRO_5002444472" description="Lipoprotein" evidence="1">
    <location>
        <begin position="26"/>
        <end position="146"/>
    </location>
</feature>
<evidence type="ECO:0000256" key="1">
    <source>
        <dbReference type="SAM" id="SignalP"/>
    </source>
</evidence>
<dbReference type="Proteomes" id="UP000033725">
    <property type="component" value="Unassembled WGS sequence"/>
</dbReference>
<accession>A0A0F0KHU1</accession>
<dbReference type="EMBL" id="JYIV01000028">
    <property type="protein sequence ID" value="KJL20428.1"/>
    <property type="molecule type" value="Genomic_DNA"/>
</dbReference>
<gene>
    <name evidence="2" type="ORF">RN51_02645</name>
</gene>
<sequence length="146" mass="15235">MNVRPLLAASALIFAGALSLTGCSAFDSIVHKQSTSTFDDAAAFAKGAGVDADWIPADSSQITVRTSTVEKAEDAVILLTSPSDLADACTEVERQSAPSWTLDGAPDPYKAKTVFVCRDWSVMATDGGWYGWTPNSDGERAAATAG</sequence>
<protein>
    <recommendedName>
        <fullName evidence="4">Lipoprotein</fullName>
    </recommendedName>
</protein>
<reference evidence="2 3" key="1">
    <citation type="submission" date="2015-02" db="EMBL/GenBank/DDBJ databases">
        <title>Draft genome sequences of ten Microbacterium spp. with emphasis on heavy metal contaminated environments.</title>
        <authorList>
            <person name="Corretto E."/>
        </authorList>
    </citation>
    <scope>NUCLEOTIDE SEQUENCE [LARGE SCALE GENOMIC DNA]</scope>
    <source>
        <strain evidence="2 3">BEL163</strain>
    </source>
</reference>
<evidence type="ECO:0008006" key="4">
    <source>
        <dbReference type="Google" id="ProtNLM"/>
    </source>
</evidence>
<keyword evidence="1" id="KW-0732">Signal</keyword>
<proteinExistence type="predicted"/>
<dbReference type="OrthoDB" id="5116543at2"/>
<name>A0A0F0KHU1_9MICO</name>
<comment type="caution">
    <text evidence="2">The sequence shown here is derived from an EMBL/GenBank/DDBJ whole genome shotgun (WGS) entry which is preliminary data.</text>
</comment>